<comment type="caution">
    <text evidence="8">The sequence shown here is derived from an EMBL/GenBank/DDBJ whole genome shotgun (WGS) entry which is preliminary data.</text>
</comment>
<dbReference type="PANTHER" id="PTHR30055">
    <property type="entry name" value="HTH-TYPE TRANSCRIPTIONAL REGULATOR RUTR"/>
    <property type="match status" value="1"/>
</dbReference>
<keyword evidence="9" id="KW-1185">Reference proteome</keyword>
<dbReference type="InterPro" id="IPR036271">
    <property type="entry name" value="Tet_transcr_reg_TetR-rel_C_sf"/>
</dbReference>
<dbReference type="SUPFAM" id="SSF48498">
    <property type="entry name" value="Tetracyclin repressor-like, C-terminal domain"/>
    <property type="match status" value="1"/>
</dbReference>
<accession>A0ABR9P6I8</accession>
<keyword evidence="4" id="KW-0804">Transcription</keyword>
<dbReference type="Pfam" id="PF00440">
    <property type="entry name" value="TetR_N"/>
    <property type="match status" value="1"/>
</dbReference>
<dbReference type="PRINTS" id="PR00455">
    <property type="entry name" value="HTHTETR"/>
</dbReference>
<dbReference type="InterPro" id="IPR009057">
    <property type="entry name" value="Homeodomain-like_sf"/>
</dbReference>
<keyword evidence="1" id="KW-0678">Repressor</keyword>
<dbReference type="Gene3D" id="1.10.357.10">
    <property type="entry name" value="Tetracycline Repressor, domain 2"/>
    <property type="match status" value="1"/>
</dbReference>
<keyword evidence="3 5" id="KW-0238">DNA-binding</keyword>
<dbReference type="Proteomes" id="UP000806528">
    <property type="component" value="Unassembled WGS sequence"/>
</dbReference>
<evidence type="ECO:0000313" key="8">
    <source>
        <dbReference type="EMBL" id="MBE2999432.1"/>
    </source>
</evidence>
<feature type="DNA-binding region" description="H-T-H motif" evidence="5">
    <location>
        <begin position="46"/>
        <end position="65"/>
    </location>
</feature>
<sequence>MSENPPAPVPERPRRGRGRPPATDRRRQIEDAALEEFAEHGFRNSSLAAVAQRVGLSQQGLLHHFPNKEALLVAVLARRDAVDTADFGGLRDIDRLTGLAERNTERPGVVRLHALLTAEAVTDDHPAGPFFRARYEELRTRVAEAVRESEHEEAPAPQPTPEETAALLVAAMDGLQLQWLHDPEAVDMPALLGLLTRVLYAHRGGAEQG</sequence>
<keyword evidence="2" id="KW-0805">Transcription regulation</keyword>
<evidence type="ECO:0000259" key="7">
    <source>
        <dbReference type="PROSITE" id="PS50977"/>
    </source>
</evidence>
<gene>
    <name evidence="8" type="ORF">IDM40_12055</name>
</gene>
<dbReference type="InterPro" id="IPR039538">
    <property type="entry name" value="BetI_C"/>
</dbReference>
<protein>
    <submittedName>
        <fullName evidence="8">TetR/AcrR family transcriptional regulator</fullName>
    </submittedName>
</protein>
<feature type="compositionally biased region" description="Pro residues" evidence="6">
    <location>
        <begin position="1"/>
        <end position="10"/>
    </location>
</feature>
<dbReference type="EMBL" id="JADBGI010000009">
    <property type="protein sequence ID" value="MBE2999432.1"/>
    <property type="molecule type" value="Genomic_DNA"/>
</dbReference>
<dbReference type="InterPro" id="IPR001647">
    <property type="entry name" value="HTH_TetR"/>
</dbReference>
<evidence type="ECO:0000256" key="6">
    <source>
        <dbReference type="SAM" id="MobiDB-lite"/>
    </source>
</evidence>
<dbReference type="Pfam" id="PF13977">
    <property type="entry name" value="TetR_C_6"/>
    <property type="match status" value="1"/>
</dbReference>
<evidence type="ECO:0000256" key="1">
    <source>
        <dbReference type="ARBA" id="ARBA00022491"/>
    </source>
</evidence>
<feature type="region of interest" description="Disordered" evidence="6">
    <location>
        <begin position="1"/>
        <end position="26"/>
    </location>
</feature>
<organism evidence="8 9">
    <name type="scientific">Nocardiopsis coralli</name>
    <dbReference type="NCBI Taxonomy" id="2772213"/>
    <lineage>
        <taxon>Bacteria</taxon>
        <taxon>Bacillati</taxon>
        <taxon>Actinomycetota</taxon>
        <taxon>Actinomycetes</taxon>
        <taxon>Streptosporangiales</taxon>
        <taxon>Nocardiopsidaceae</taxon>
        <taxon>Nocardiopsis</taxon>
    </lineage>
</organism>
<dbReference type="PROSITE" id="PS50977">
    <property type="entry name" value="HTH_TETR_2"/>
    <property type="match status" value="1"/>
</dbReference>
<evidence type="ECO:0000256" key="3">
    <source>
        <dbReference type="ARBA" id="ARBA00023125"/>
    </source>
</evidence>
<name>A0ABR9P6I8_9ACTN</name>
<dbReference type="RefSeq" id="WP_193122064.1">
    <property type="nucleotide sequence ID" value="NZ_JADBGI010000009.1"/>
</dbReference>
<dbReference type="SUPFAM" id="SSF46689">
    <property type="entry name" value="Homeodomain-like"/>
    <property type="match status" value="1"/>
</dbReference>
<proteinExistence type="predicted"/>
<evidence type="ECO:0000256" key="2">
    <source>
        <dbReference type="ARBA" id="ARBA00023015"/>
    </source>
</evidence>
<dbReference type="InterPro" id="IPR050109">
    <property type="entry name" value="HTH-type_TetR-like_transc_reg"/>
</dbReference>
<feature type="domain" description="HTH tetR-type" evidence="7">
    <location>
        <begin position="23"/>
        <end position="83"/>
    </location>
</feature>
<evidence type="ECO:0000256" key="4">
    <source>
        <dbReference type="ARBA" id="ARBA00023163"/>
    </source>
</evidence>
<evidence type="ECO:0000256" key="5">
    <source>
        <dbReference type="PROSITE-ProRule" id="PRU00335"/>
    </source>
</evidence>
<reference evidence="8 9" key="1">
    <citation type="submission" date="2020-09" db="EMBL/GenBank/DDBJ databases">
        <title>Diversity and distribution of actinomycetes associated with coral in the coast of Hainan.</title>
        <authorList>
            <person name="Li F."/>
        </authorList>
    </citation>
    <scope>NUCLEOTIDE SEQUENCE [LARGE SCALE GENOMIC DNA]</scope>
    <source>
        <strain evidence="8 9">HNM0947</strain>
    </source>
</reference>
<dbReference type="PANTHER" id="PTHR30055:SF234">
    <property type="entry name" value="HTH-TYPE TRANSCRIPTIONAL REGULATOR BETI"/>
    <property type="match status" value="1"/>
</dbReference>
<evidence type="ECO:0000313" key="9">
    <source>
        <dbReference type="Proteomes" id="UP000806528"/>
    </source>
</evidence>